<dbReference type="Pfam" id="PF10646">
    <property type="entry name" value="Germane"/>
    <property type="match status" value="1"/>
</dbReference>
<feature type="domain" description="GerMN" evidence="3">
    <location>
        <begin position="141"/>
        <end position="244"/>
    </location>
</feature>
<protein>
    <submittedName>
        <fullName evidence="5">Sporulation and spore germination protein</fullName>
    </submittedName>
</protein>
<dbReference type="RefSeq" id="WP_134118812.1">
    <property type="nucleotide sequence ID" value="NZ_SODF01000001.1"/>
</dbReference>
<dbReference type="InterPro" id="IPR019606">
    <property type="entry name" value="GerMN"/>
</dbReference>
<evidence type="ECO:0000256" key="2">
    <source>
        <dbReference type="SAM" id="Phobius"/>
    </source>
</evidence>
<sequence>MNDNDDSFDELMRRALRDEAGRVEPSDALPEIRARAHAQRRPASRRPWLLTAGVAALGTAAAIGAFAVFTGGDNTANDGDAVAGPGTTTSAASEVPPSQTPSKATPSPVPSQGPTMAPTVKATQPTDRGAPEQSVPSAVVPVYWLGANVGGAQTKKEVRLYRTWTKVSGKPAVEALRVMTQKRPGDPDYYSAWSGAQVNSVTRADDLVTVDFKQLPQTRLDSDVANVAAQQLVYTIQGAMKDAGGTRVQVTEQGHTGSKLFGQVDTSQPLDRAQAADVQAFIWVTAPDDDAVVSSPLKVTGVASVFEAQLNWRIVSEKTRAVLAKGTANTSEAYKFAPFAFSVTKLPPGTYTLEVFEASAVDGSMTSTDSKLLTVK</sequence>
<dbReference type="AlphaFoldDB" id="A0A4R8A113"/>
<keyword evidence="2" id="KW-0472">Membrane</keyword>
<keyword evidence="2" id="KW-1133">Transmembrane helix</keyword>
<dbReference type="Proteomes" id="UP000295447">
    <property type="component" value="Unassembled WGS sequence"/>
</dbReference>
<evidence type="ECO:0000259" key="3">
    <source>
        <dbReference type="Pfam" id="PF10646"/>
    </source>
</evidence>
<name>A0A4R8A113_9ACTN</name>
<dbReference type="EMBL" id="SODF01000001">
    <property type="protein sequence ID" value="TDW23846.1"/>
    <property type="molecule type" value="Genomic_DNA"/>
</dbReference>
<dbReference type="OrthoDB" id="4843507at2"/>
<dbReference type="Pfam" id="PF10648">
    <property type="entry name" value="Gmad2"/>
    <property type="match status" value="1"/>
</dbReference>
<evidence type="ECO:0000313" key="6">
    <source>
        <dbReference type="Proteomes" id="UP000295447"/>
    </source>
</evidence>
<feature type="compositionally biased region" description="Basic and acidic residues" evidence="1">
    <location>
        <begin position="19"/>
        <end position="34"/>
    </location>
</feature>
<feature type="transmembrane region" description="Helical" evidence="2">
    <location>
        <begin position="48"/>
        <end position="69"/>
    </location>
</feature>
<proteinExistence type="predicted"/>
<evidence type="ECO:0000256" key="1">
    <source>
        <dbReference type="SAM" id="MobiDB-lite"/>
    </source>
</evidence>
<keyword evidence="2" id="KW-0812">Transmembrane</keyword>
<evidence type="ECO:0000313" key="5">
    <source>
        <dbReference type="EMBL" id="TDW23846.1"/>
    </source>
</evidence>
<feature type="region of interest" description="Disordered" evidence="1">
    <location>
        <begin position="19"/>
        <end position="44"/>
    </location>
</feature>
<feature type="region of interest" description="Disordered" evidence="1">
    <location>
        <begin position="79"/>
        <end position="134"/>
    </location>
</feature>
<feature type="compositionally biased region" description="Basic residues" evidence="1">
    <location>
        <begin position="35"/>
        <end position="44"/>
    </location>
</feature>
<comment type="caution">
    <text evidence="5">The sequence shown here is derived from an EMBL/GenBank/DDBJ whole genome shotgun (WGS) entry which is preliminary data.</text>
</comment>
<organism evidence="5 6">
    <name type="scientific">Kribbella kalugense</name>
    <dbReference type="NCBI Taxonomy" id="2512221"/>
    <lineage>
        <taxon>Bacteria</taxon>
        <taxon>Bacillati</taxon>
        <taxon>Actinomycetota</taxon>
        <taxon>Actinomycetes</taxon>
        <taxon>Propionibacteriales</taxon>
        <taxon>Kribbellaceae</taxon>
        <taxon>Kribbella</taxon>
    </lineage>
</organism>
<gene>
    <name evidence="5" type="ORF">EV650_2706</name>
</gene>
<keyword evidence="6" id="KW-1185">Reference proteome</keyword>
<feature type="compositionally biased region" description="Polar residues" evidence="1">
    <location>
        <begin position="86"/>
        <end position="114"/>
    </location>
</feature>
<feature type="domain" description="Bacterial spore germination immunoglobulin-like" evidence="4">
    <location>
        <begin position="281"/>
        <end position="364"/>
    </location>
</feature>
<evidence type="ECO:0000259" key="4">
    <source>
        <dbReference type="Pfam" id="PF10648"/>
    </source>
</evidence>
<reference evidence="5 6" key="1">
    <citation type="submission" date="2019-03" db="EMBL/GenBank/DDBJ databases">
        <title>Genomic Encyclopedia of Type Strains, Phase III (KMG-III): the genomes of soil and plant-associated and newly described type strains.</title>
        <authorList>
            <person name="Whitman W."/>
        </authorList>
    </citation>
    <scope>NUCLEOTIDE SEQUENCE [LARGE SCALE GENOMIC DNA]</scope>
    <source>
        <strain evidence="5 6">VKM Ac-2570</strain>
    </source>
</reference>
<dbReference type="InterPro" id="IPR018911">
    <property type="entry name" value="Gmad2_Ig-like_dom"/>
</dbReference>
<accession>A0A4R8A113</accession>